<gene>
    <name evidence="2" type="ORF">K469DRAFT_177104</name>
</gene>
<feature type="compositionally biased region" description="Low complexity" evidence="1">
    <location>
        <begin position="66"/>
        <end position="79"/>
    </location>
</feature>
<evidence type="ECO:0000256" key="1">
    <source>
        <dbReference type="SAM" id="MobiDB-lite"/>
    </source>
</evidence>
<accession>A0A6A6E3B9</accession>
<sequence>MSLVGNVRPKLCQEIHDDTIEKLDMRGAFRPRRDITSVEVALLARGKFDPYTALLRYKQLVYEASQRSQDASQAQESQQVDIKEEGEPEDEPWG</sequence>
<keyword evidence="3" id="KW-1185">Reference proteome</keyword>
<protein>
    <submittedName>
        <fullName evidence="2">Uncharacterized protein</fullName>
    </submittedName>
</protein>
<evidence type="ECO:0000313" key="3">
    <source>
        <dbReference type="Proteomes" id="UP000800200"/>
    </source>
</evidence>
<dbReference type="AlphaFoldDB" id="A0A6A6E3B9"/>
<reference evidence="2" key="1">
    <citation type="journal article" date="2020" name="Stud. Mycol.">
        <title>101 Dothideomycetes genomes: a test case for predicting lifestyles and emergence of pathogens.</title>
        <authorList>
            <person name="Haridas S."/>
            <person name="Albert R."/>
            <person name="Binder M."/>
            <person name="Bloem J."/>
            <person name="Labutti K."/>
            <person name="Salamov A."/>
            <person name="Andreopoulos B."/>
            <person name="Baker S."/>
            <person name="Barry K."/>
            <person name="Bills G."/>
            <person name="Bluhm B."/>
            <person name="Cannon C."/>
            <person name="Castanera R."/>
            <person name="Culley D."/>
            <person name="Daum C."/>
            <person name="Ezra D."/>
            <person name="Gonzalez J."/>
            <person name="Henrissat B."/>
            <person name="Kuo A."/>
            <person name="Liang C."/>
            <person name="Lipzen A."/>
            <person name="Lutzoni F."/>
            <person name="Magnuson J."/>
            <person name="Mondo S."/>
            <person name="Nolan M."/>
            <person name="Ohm R."/>
            <person name="Pangilinan J."/>
            <person name="Park H.-J."/>
            <person name="Ramirez L."/>
            <person name="Alfaro M."/>
            <person name="Sun H."/>
            <person name="Tritt A."/>
            <person name="Yoshinaga Y."/>
            <person name="Zwiers L.-H."/>
            <person name="Turgeon B."/>
            <person name="Goodwin S."/>
            <person name="Spatafora J."/>
            <person name="Crous P."/>
            <person name="Grigoriev I."/>
        </authorList>
    </citation>
    <scope>NUCLEOTIDE SEQUENCE</scope>
    <source>
        <strain evidence="2">CBS 207.26</strain>
    </source>
</reference>
<organism evidence="2 3">
    <name type="scientific">Zopfia rhizophila CBS 207.26</name>
    <dbReference type="NCBI Taxonomy" id="1314779"/>
    <lineage>
        <taxon>Eukaryota</taxon>
        <taxon>Fungi</taxon>
        <taxon>Dikarya</taxon>
        <taxon>Ascomycota</taxon>
        <taxon>Pezizomycotina</taxon>
        <taxon>Dothideomycetes</taxon>
        <taxon>Dothideomycetes incertae sedis</taxon>
        <taxon>Zopfiaceae</taxon>
        <taxon>Zopfia</taxon>
    </lineage>
</organism>
<feature type="compositionally biased region" description="Acidic residues" evidence="1">
    <location>
        <begin position="84"/>
        <end position="94"/>
    </location>
</feature>
<evidence type="ECO:0000313" key="2">
    <source>
        <dbReference type="EMBL" id="KAF2184640.1"/>
    </source>
</evidence>
<dbReference type="Proteomes" id="UP000800200">
    <property type="component" value="Unassembled WGS sequence"/>
</dbReference>
<name>A0A6A6E3B9_9PEZI</name>
<dbReference type="EMBL" id="ML994637">
    <property type="protein sequence ID" value="KAF2184640.1"/>
    <property type="molecule type" value="Genomic_DNA"/>
</dbReference>
<proteinExistence type="predicted"/>
<feature type="region of interest" description="Disordered" evidence="1">
    <location>
        <begin position="66"/>
        <end position="94"/>
    </location>
</feature>